<reference evidence="2 3" key="1">
    <citation type="submission" date="2024-05" db="EMBL/GenBank/DDBJ databases">
        <title>The nuclear and mitochondrial genome assemblies of Tetragonisca angustula (Apidae: Meliponini), a tiny yet remarkable pollinator in the Neotropics.</title>
        <authorList>
            <person name="Ferrari R."/>
            <person name="Ricardo P.C."/>
            <person name="Dias F.C."/>
            <person name="Araujo N.S."/>
            <person name="Soares D.O."/>
            <person name="Zhou Q.-S."/>
            <person name="Zhu C.-D."/>
            <person name="Coutinho L."/>
            <person name="Airas M.C."/>
            <person name="Batista T.M."/>
        </authorList>
    </citation>
    <scope>NUCLEOTIDE SEQUENCE [LARGE SCALE GENOMIC DNA]</scope>
    <source>
        <strain evidence="2">ASF017062</strain>
        <tissue evidence="2">Abdomen</tissue>
    </source>
</reference>
<comment type="caution">
    <text evidence="2">The sequence shown here is derived from an EMBL/GenBank/DDBJ whole genome shotgun (WGS) entry which is preliminary data.</text>
</comment>
<evidence type="ECO:0000256" key="1">
    <source>
        <dbReference type="SAM" id="MobiDB-lite"/>
    </source>
</evidence>
<dbReference type="AlphaFoldDB" id="A0AAW0ZLZ5"/>
<name>A0AAW0ZLZ5_9HYME</name>
<proteinExistence type="predicted"/>
<evidence type="ECO:0000313" key="2">
    <source>
        <dbReference type="EMBL" id="KAK9298700.1"/>
    </source>
</evidence>
<sequence>MECAIEFQSCLSNFKSNVQYTLNSRTWPGYTLETKIQLRMAILRIEIRSGSVVRPSNGTGPGSRHSARTKEVRGPQTPWLHNRRRTWMAGPEWVPRCKG</sequence>
<protein>
    <submittedName>
        <fullName evidence="2">Uncharacterized protein</fullName>
    </submittedName>
</protein>
<feature type="region of interest" description="Disordered" evidence="1">
    <location>
        <begin position="52"/>
        <end position="80"/>
    </location>
</feature>
<dbReference type="EMBL" id="JAWNGG020000169">
    <property type="protein sequence ID" value="KAK9298700.1"/>
    <property type="molecule type" value="Genomic_DNA"/>
</dbReference>
<accession>A0AAW0ZLZ5</accession>
<organism evidence="2 3">
    <name type="scientific">Tetragonisca angustula</name>
    <dbReference type="NCBI Taxonomy" id="166442"/>
    <lineage>
        <taxon>Eukaryota</taxon>
        <taxon>Metazoa</taxon>
        <taxon>Ecdysozoa</taxon>
        <taxon>Arthropoda</taxon>
        <taxon>Hexapoda</taxon>
        <taxon>Insecta</taxon>
        <taxon>Pterygota</taxon>
        <taxon>Neoptera</taxon>
        <taxon>Endopterygota</taxon>
        <taxon>Hymenoptera</taxon>
        <taxon>Apocrita</taxon>
        <taxon>Aculeata</taxon>
        <taxon>Apoidea</taxon>
        <taxon>Anthophila</taxon>
        <taxon>Apidae</taxon>
        <taxon>Tetragonisca</taxon>
    </lineage>
</organism>
<dbReference type="Proteomes" id="UP001432146">
    <property type="component" value="Unassembled WGS sequence"/>
</dbReference>
<evidence type="ECO:0000313" key="3">
    <source>
        <dbReference type="Proteomes" id="UP001432146"/>
    </source>
</evidence>
<gene>
    <name evidence="2" type="ORF">QLX08_008066</name>
</gene>
<keyword evidence="3" id="KW-1185">Reference proteome</keyword>